<evidence type="ECO:0000256" key="3">
    <source>
        <dbReference type="ARBA" id="ARBA00022884"/>
    </source>
</evidence>
<dbReference type="FunFam" id="2.30.310.10:FF:000004">
    <property type="entry name" value="Fibronectin-binding protein A"/>
    <property type="match status" value="1"/>
</dbReference>
<proteinExistence type="inferred from homology"/>
<comment type="function">
    <text evidence="5">Key component of the ribosome quality control system (RQC), a ribosome-associated complex that mediates the extraction of incompletely synthesized nascent chains from stalled ribosomes and their subsequent degradation. RqcH recruits Ala-charged tRNA, and with RqcP directs the elongation of stalled nascent chains on 50S ribosomal subunits, leading to non-templated C-terminal alanine extensions (Ala tail). The Ala tail promotes nascent chain degradation. May add between 1 and at least 8 Ala residues. Binds to stalled 50S ribosomal subunits.</text>
</comment>
<dbReference type="Gene3D" id="1.10.8.50">
    <property type="match status" value="1"/>
</dbReference>
<dbReference type="Pfam" id="PF05833">
    <property type="entry name" value="NFACT_N"/>
    <property type="match status" value="1"/>
</dbReference>
<dbReference type="AlphaFoldDB" id="A0A017RXY0"/>
<comment type="subunit">
    <text evidence="5">Associates with stalled 50S ribosomal subunits. Binds to RqcP.</text>
</comment>
<evidence type="ECO:0000256" key="5">
    <source>
        <dbReference type="HAMAP-Rule" id="MF_00844"/>
    </source>
</evidence>
<sequence length="578" mass="66976">MPFDGIFTNSVVNELSCFADYKIEKIHQPSNDEIILLVRKDKQSKKILLSANTAFPRVHVTEEAKENPLTPPTFCMILRKHITNGKIVNVDQINFDRIVEFKIEGKDELGFSIFYFLIIEIMGKHSNIILLNQDRNIIDSIKHINFLINRYREILPGKLYILPPNNKLNPTTISKEDLNKIIITSTGKISNVFSNNFTGISKLMAEQICMEFSDKNIADLDNLHIEKIISNFFYYMIKIKSGDYKYILFYEGSIKKDFYIFPLNIYNNFSTKTFQSSGNLLDTFYHEKNLKDTLKQKYTDLFKLVTNLIERNSKKTQIYISKINECKNFEQWKIYGDLIMANQYIIKDDMECIDLDNFYDENYSKITVPLEKGLTPLQNAQKYYKKYTKDKTAINVVKEQLEGAREEKEYLDSILYNLENASDIDTIEEIKSELSELGYIKRKKNTTKAKKSSPYHYLSSDGYDIFVGKNNNQNDYLTTKLANNNDIWLHTKNIPGSHVIIKSKNNNVSDNALLEGALLAAYYSKGRDSSNVPVDYTEKKNVKKPSGSKPGMVIYYTNKTIYITPNEEKIKKLTLISK</sequence>
<feature type="domain" description="NFACT RNA-binding" evidence="6">
    <location>
        <begin position="455"/>
        <end position="547"/>
    </location>
</feature>
<dbReference type="InterPro" id="IPR051608">
    <property type="entry name" value="RQC_Subunit_NEMF"/>
</dbReference>
<keyword evidence="8" id="KW-1185">Reference proteome</keyword>
<dbReference type="InterPro" id="IPR008532">
    <property type="entry name" value="NFACT_RNA-bd"/>
</dbReference>
<dbReference type="Proteomes" id="UP000019681">
    <property type="component" value="Unassembled WGS sequence"/>
</dbReference>
<reference evidence="7 8" key="1">
    <citation type="journal article" date="2014" name="Genome Announc.">
        <title>Draft Genome Sequence of Fervidicella metallireducens Strain AeBT, an Iron-Reducing Thermoanaerobe from the Great Artesian Basin.</title>
        <authorList>
            <person name="Patel B.K."/>
        </authorList>
    </citation>
    <scope>NUCLEOTIDE SEQUENCE [LARGE SCALE GENOMIC DNA]</scope>
    <source>
        <strain evidence="7 8">AeB</strain>
    </source>
</reference>
<evidence type="ECO:0000259" key="6">
    <source>
        <dbReference type="Pfam" id="PF05670"/>
    </source>
</evidence>
<dbReference type="PANTHER" id="PTHR15239:SF6">
    <property type="entry name" value="RIBOSOME QUALITY CONTROL COMPLEX SUBUNIT NEMF"/>
    <property type="match status" value="1"/>
</dbReference>
<dbReference type="OrthoDB" id="9766163at2"/>
<dbReference type="RefSeq" id="WP_035378035.1">
    <property type="nucleotide sequence ID" value="NZ_AZQP01000006.1"/>
</dbReference>
<comment type="caution">
    <text evidence="7">The sequence shown here is derived from an EMBL/GenBank/DDBJ whole genome shotgun (WGS) entry which is preliminary data.</text>
</comment>
<dbReference type="STRING" id="1403537.Q428_03040"/>
<evidence type="ECO:0000313" key="8">
    <source>
        <dbReference type="Proteomes" id="UP000019681"/>
    </source>
</evidence>
<keyword evidence="1 5" id="KW-0820">tRNA-binding</keyword>
<accession>A0A017RXY0</accession>
<dbReference type="GO" id="GO:0043023">
    <property type="term" value="F:ribosomal large subunit binding"/>
    <property type="evidence" value="ECO:0007669"/>
    <property type="project" value="UniProtKB-UniRule"/>
</dbReference>
<dbReference type="GO" id="GO:0019843">
    <property type="term" value="F:rRNA binding"/>
    <property type="evidence" value="ECO:0007669"/>
    <property type="project" value="UniProtKB-UniRule"/>
</dbReference>
<dbReference type="GO" id="GO:0072344">
    <property type="term" value="P:rescue of stalled ribosome"/>
    <property type="evidence" value="ECO:0007669"/>
    <property type="project" value="UniProtKB-UniRule"/>
</dbReference>
<dbReference type="Gene3D" id="3.40.970.40">
    <property type="entry name" value="fibrinogen binding protein from staphylococcus aureus domain like"/>
    <property type="match status" value="1"/>
</dbReference>
<dbReference type="GO" id="GO:0000049">
    <property type="term" value="F:tRNA binding"/>
    <property type="evidence" value="ECO:0007669"/>
    <property type="project" value="UniProtKB-UniRule"/>
</dbReference>
<dbReference type="Pfam" id="PF05670">
    <property type="entry name" value="NFACT-R_1"/>
    <property type="match status" value="1"/>
</dbReference>
<dbReference type="Gene3D" id="2.30.310.10">
    <property type="entry name" value="ibrinogen binding protein from staphylococcus aureus domain"/>
    <property type="match status" value="1"/>
</dbReference>
<dbReference type="PANTHER" id="PTHR15239">
    <property type="entry name" value="NUCLEAR EXPORT MEDIATOR FACTOR NEMF"/>
    <property type="match status" value="1"/>
</dbReference>
<comment type="similarity">
    <text evidence="5">Belongs to the NEMF family.</text>
</comment>
<evidence type="ECO:0000256" key="1">
    <source>
        <dbReference type="ARBA" id="ARBA00022555"/>
    </source>
</evidence>
<organism evidence="7 8">
    <name type="scientific">Fervidicella metallireducens AeB</name>
    <dbReference type="NCBI Taxonomy" id="1403537"/>
    <lineage>
        <taxon>Bacteria</taxon>
        <taxon>Bacillati</taxon>
        <taxon>Bacillota</taxon>
        <taxon>Clostridia</taxon>
        <taxon>Eubacteriales</taxon>
        <taxon>Clostridiaceae</taxon>
        <taxon>Fervidicella</taxon>
    </lineage>
</organism>
<dbReference type="InterPro" id="IPR043682">
    <property type="entry name" value="RqcH_bacterial"/>
</dbReference>
<evidence type="ECO:0000256" key="2">
    <source>
        <dbReference type="ARBA" id="ARBA00022730"/>
    </source>
</evidence>
<evidence type="ECO:0000256" key="4">
    <source>
        <dbReference type="ARBA" id="ARBA00022917"/>
    </source>
</evidence>
<dbReference type="GO" id="GO:1990112">
    <property type="term" value="C:RQC complex"/>
    <property type="evidence" value="ECO:0007669"/>
    <property type="project" value="TreeGrafter"/>
</dbReference>
<keyword evidence="4 5" id="KW-0648">Protein biosynthesis</keyword>
<dbReference type="EMBL" id="AZQP01000006">
    <property type="protein sequence ID" value="EYE89264.1"/>
    <property type="molecule type" value="Genomic_DNA"/>
</dbReference>
<evidence type="ECO:0000313" key="7">
    <source>
        <dbReference type="EMBL" id="EYE89264.1"/>
    </source>
</evidence>
<protein>
    <recommendedName>
        <fullName evidence="5">Rqc2 homolog RqcH</fullName>
        <shortName evidence="5">RqcH</shortName>
    </recommendedName>
</protein>
<keyword evidence="2 5" id="KW-0699">rRNA-binding</keyword>
<dbReference type="HAMAP" id="MF_00844_B">
    <property type="entry name" value="RqcH_B"/>
    <property type="match status" value="1"/>
</dbReference>
<keyword evidence="3 5" id="KW-0694">RNA-binding</keyword>
<gene>
    <name evidence="5" type="primary">rqcH</name>
    <name evidence="7" type="ORF">Q428_03040</name>
</gene>
<name>A0A017RXY0_9CLOT</name>